<gene>
    <name evidence="1" type="ORF">C8N25_10928</name>
</gene>
<dbReference type="Proteomes" id="UP000256405">
    <property type="component" value="Unassembled WGS sequence"/>
</dbReference>
<sequence>MIAFQNLPSIFDLQLRMNSLQRNYKFQKIEKRRYNLRLVEQPRRGGTFGIRIANP</sequence>
<evidence type="ECO:0000313" key="1">
    <source>
        <dbReference type="EMBL" id="REG88413.1"/>
    </source>
</evidence>
<dbReference type="EMBL" id="QUNF01000009">
    <property type="protein sequence ID" value="REG88413.1"/>
    <property type="molecule type" value="Genomic_DNA"/>
</dbReference>
<dbReference type="AlphaFoldDB" id="A0A3E0DWP6"/>
<reference evidence="1 2" key="1">
    <citation type="submission" date="2018-08" db="EMBL/GenBank/DDBJ databases">
        <title>Genomic Encyclopedia of Archaeal and Bacterial Type Strains, Phase II (KMG-II): from individual species to whole genera.</title>
        <authorList>
            <person name="Goeker M."/>
        </authorList>
    </citation>
    <scope>NUCLEOTIDE SEQUENCE [LARGE SCALE GENOMIC DNA]</scope>
    <source>
        <strain evidence="1 2">DSM 15986</strain>
    </source>
</reference>
<organism evidence="1 2">
    <name type="scientific">Algoriphagus antarcticus</name>
    <dbReference type="NCBI Taxonomy" id="238540"/>
    <lineage>
        <taxon>Bacteria</taxon>
        <taxon>Pseudomonadati</taxon>
        <taxon>Bacteroidota</taxon>
        <taxon>Cytophagia</taxon>
        <taxon>Cytophagales</taxon>
        <taxon>Cyclobacteriaceae</taxon>
        <taxon>Algoriphagus</taxon>
    </lineage>
</organism>
<accession>A0A3E0DWP6</accession>
<protein>
    <submittedName>
        <fullName evidence="1">Uncharacterized protein</fullName>
    </submittedName>
</protein>
<name>A0A3E0DWP6_9BACT</name>
<proteinExistence type="predicted"/>
<keyword evidence="2" id="KW-1185">Reference proteome</keyword>
<evidence type="ECO:0000313" key="2">
    <source>
        <dbReference type="Proteomes" id="UP000256405"/>
    </source>
</evidence>
<comment type="caution">
    <text evidence="1">The sequence shown here is derived from an EMBL/GenBank/DDBJ whole genome shotgun (WGS) entry which is preliminary data.</text>
</comment>